<dbReference type="Proteomes" id="UP000006765">
    <property type="component" value="Unassembled WGS sequence"/>
</dbReference>
<dbReference type="InterPro" id="IPR023606">
    <property type="entry name" value="CoA-Trfase_III_dom_1_sf"/>
</dbReference>
<dbReference type="AlphaFoldDB" id="K2H9E8"/>
<protein>
    <submittedName>
        <fullName evidence="2">Alpha-methylacyl-CoA racemase</fullName>
    </submittedName>
</protein>
<dbReference type="STRING" id="1231392.OCGS_2823"/>
<dbReference type="GO" id="GO:0003824">
    <property type="term" value="F:catalytic activity"/>
    <property type="evidence" value="ECO:0007669"/>
    <property type="project" value="InterPro"/>
</dbReference>
<dbReference type="eggNOG" id="COG1804">
    <property type="taxonomic scope" value="Bacteria"/>
</dbReference>
<evidence type="ECO:0000256" key="1">
    <source>
        <dbReference type="SAM" id="MobiDB-lite"/>
    </source>
</evidence>
<evidence type="ECO:0000313" key="2">
    <source>
        <dbReference type="EMBL" id="EKE43232.1"/>
    </source>
</evidence>
<comment type="caution">
    <text evidence="2">The sequence shown here is derived from an EMBL/GenBank/DDBJ whole genome shotgun (WGS) entry which is preliminary data.</text>
</comment>
<accession>K2H9E8</accession>
<dbReference type="Gene3D" id="3.40.50.10540">
    <property type="entry name" value="Crotonobetainyl-coa:carnitine coa-transferase, domain 1"/>
    <property type="match status" value="1"/>
</dbReference>
<dbReference type="SUPFAM" id="SSF89796">
    <property type="entry name" value="CoA-transferase family III (CaiB/BaiF)"/>
    <property type="match status" value="1"/>
</dbReference>
<dbReference type="InterPro" id="IPR050509">
    <property type="entry name" value="CoA-transferase_III"/>
</dbReference>
<feature type="compositionally biased region" description="Low complexity" evidence="1">
    <location>
        <begin position="339"/>
        <end position="349"/>
    </location>
</feature>
<sequence>MNGDRAGPLAGLRIVEFAGIGPGPFAAMMLADMGADIVRIARPGDAAAPDDPILRGRRGVALDLKSARGRDAALHLIGQADGLIEGFRPGVMERLSLGPEACHAVNPRLVYGRMTGWGQTGPLARAAGHDINYLALSGALWSTGEAGRPPVAPLNLLGDYGAGAMLLVAGMLAALLAAARTGQGNVIDAAICDGSALLMTMFYDKIARGEWEVARQSNRLDGGAPFYGVYECADGRWISLAPLEPQFHALFLSLLGLPDEDAADRHDKARWPARRAEFAAIFRRRTRDEWCALFEGTDVCFAPVLDPDEAPGHPHNRARAVFTHDPVTPAPAPRFGSSPAPRRAPLRPVAWDDIRDWPPPV</sequence>
<dbReference type="EMBL" id="AMGO01000068">
    <property type="protein sequence ID" value="EKE43232.1"/>
    <property type="molecule type" value="Genomic_DNA"/>
</dbReference>
<dbReference type="Pfam" id="PF02515">
    <property type="entry name" value="CoA_transf_3"/>
    <property type="match status" value="1"/>
</dbReference>
<gene>
    <name evidence="2" type="ORF">OCGS_2823</name>
</gene>
<dbReference type="PANTHER" id="PTHR48228">
    <property type="entry name" value="SUCCINYL-COA--D-CITRAMALATE COA-TRANSFERASE"/>
    <property type="match status" value="1"/>
</dbReference>
<organism evidence="2 3">
    <name type="scientific">Oceaniovalibus guishaninsula JLT2003</name>
    <dbReference type="NCBI Taxonomy" id="1231392"/>
    <lineage>
        <taxon>Bacteria</taxon>
        <taxon>Pseudomonadati</taxon>
        <taxon>Pseudomonadota</taxon>
        <taxon>Alphaproteobacteria</taxon>
        <taxon>Rhodobacterales</taxon>
        <taxon>Roseobacteraceae</taxon>
        <taxon>Oceaniovalibus</taxon>
    </lineage>
</organism>
<keyword evidence="3" id="KW-1185">Reference proteome</keyword>
<name>K2H9E8_9RHOB</name>
<dbReference type="OrthoDB" id="7208981at2"/>
<dbReference type="PANTHER" id="PTHR48228:SF5">
    <property type="entry name" value="ALPHA-METHYLACYL-COA RACEMASE"/>
    <property type="match status" value="1"/>
</dbReference>
<dbReference type="RefSeq" id="WP_007427975.1">
    <property type="nucleotide sequence ID" value="NZ_AMGO01000068.1"/>
</dbReference>
<proteinExistence type="predicted"/>
<dbReference type="PATRIC" id="fig|1231392.3.peg.2841"/>
<dbReference type="Gene3D" id="3.30.1540.10">
    <property type="entry name" value="formyl-coa transferase, domain 3"/>
    <property type="match status" value="1"/>
</dbReference>
<dbReference type="InterPro" id="IPR003673">
    <property type="entry name" value="CoA-Trfase_fam_III"/>
</dbReference>
<reference evidence="2 3" key="1">
    <citation type="journal article" date="2012" name="J. Bacteriol.">
        <title>Draft Genome Sequence of Oceaniovalibus guishaninsula JLT2003T.</title>
        <authorList>
            <person name="Tang K."/>
            <person name="Liu K."/>
            <person name="Jiao N."/>
        </authorList>
    </citation>
    <scope>NUCLEOTIDE SEQUENCE [LARGE SCALE GENOMIC DNA]</scope>
    <source>
        <strain evidence="2 3">JLT2003</strain>
    </source>
</reference>
<evidence type="ECO:0000313" key="3">
    <source>
        <dbReference type="Proteomes" id="UP000006765"/>
    </source>
</evidence>
<feature type="region of interest" description="Disordered" evidence="1">
    <location>
        <begin position="325"/>
        <end position="349"/>
    </location>
</feature>
<dbReference type="InterPro" id="IPR044855">
    <property type="entry name" value="CoA-Trfase_III_dom3_sf"/>
</dbReference>